<dbReference type="GeneID" id="115880846"/>
<evidence type="ECO:0000256" key="1">
    <source>
        <dbReference type="ARBA" id="ARBA00004325"/>
    </source>
</evidence>
<evidence type="ECO:0000256" key="2">
    <source>
        <dbReference type="ARBA" id="ARBA00022692"/>
    </source>
</evidence>
<accession>A0A6J2XRG8</accession>
<sequence>MLEKITSTSLTEEEMSKFDWLNLHKELEAARHTEETNLQKLIRKCSENPLVPIGTTATSAALIYGIWTFRTGQRKMSQYMMRTRVAAQAITIFAVVFGYIVSVKNN</sequence>
<protein>
    <submittedName>
        <fullName evidence="8">HIG1 domain family member 2A, mitochondrial</fullName>
    </submittedName>
</protein>
<feature type="transmembrane region" description="Helical" evidence="5">
    <location>
        <begin position="81"/>
        <end position="101"/>
    </location>
</feature>
<proteinExistence type="predicted"/>
<evidence type="ECO:0000313" key="8">
    <source>
        <dbReference type="RefSeq" id="XP_030754017.1"/>
    </source>
</evidence>
<dbReference type="FunCoup" id="A0A6J2XRG8">
    <property type="interactions" value="384"/>
</dbReference>
<dbReference type="PANTHER" id="PTHR12297:SF18">
    <property type="entry name" value="HIG1 DOMAIN FAMILY MEMBER 2A"/>
    <property type="match status" value="1"/>
</dbReference>
<dbReference type="OrthoDB" id="6604018at2759"/>
<keyword evidence="3 5" id="KW-1133">Transmembrane helix</keyword>
<comment type="subcellular location">
    <subcellularLocation>
        <location evidence="1">Mitochondrion membrane</location>
    </subcellularLocation>
</comment>
<reference evidence="8" key="1">
    <citation type="submission" date="2025-08" db="UniProtKB">
        <authorList>
            <consortium name="RefSeq"/>
        </authorList>
    </citation>
    <scope>IDENTIFICATION</scope>
    <source>
        <tissue evidence="8">Gonads</tissue>
    </source>
</reference>
<keyword evidence="7" id="KW-1185">Reference proteome</keyword>
<evidence type="ECO:0000256" key="5">
    <source>
        <dbReference type="SAM" id="Phobius"/>
    </source>
</evidence>
<evidence type="ECO:0000313" key="7">
    <source>
        <dbReference type="Proteomes" id="UP000504635"/>
    </source>
</evidence>
<keyword evidence="2 5" id="KW-0812">Transmembrane</keyword>
<dbReference type="InParanoid" id="A0A6J2XRG8"/>
<dbReference type="GO" id="GO:0097250">
    <property type="term" value="P:mitochondrial respirasome assembly"/>
    <property type="evidence" value="ECO:0007669"/>
    <property type="project" value="TreeGrafter"/>
</dbReference>
<feature type="transmembrane region" description="Helical" evidence="5">
    <location>
        <begin position="50"/>
        <end position="69"/>
    </location>
</feature>
<dbReference type="GO" id="GO:0031966">
    <property type="term" value="C:mitochondrial membrane"/>
    <property type="evidence" value="ECO:0007669"/>
    <property type="project" value="UniProtKB-SubCell"/>
</dbReference>
<dbReference type="PANTHER" id="PTHR12297">
    <property type="entry name" value="HYPOXIA-INDUCBILE GENE 1 HIG1 -RELATED"/>
    <property type="match status" value="1"/>
</dbReference>
<dbReference type="Proteomes" id="UP000504635">
    <property type="component" value="Unplaced"/>
</dbReference>
<feature type="domain" description="HIG1" evidence="6">
    <location>
        <begin position="22"/>
        <end position="106"/>
    </location>
</feature>
<organism evidence="7 8">
    <name type="scientific">Sitophilus oryzae</name>
    <name type="common">Rice weevil</name>
    <name type="synonym">Curculio oryzae</name>
    <dbReference type="NCBI Taxonomy" id="7048"/>
    <lineage>
        <taxon>Eukaryota</taxon>
        <taxon>Metazoa</taxon>
        <taxon>Ecdysozoa</taxon>
        <taxon>Arthropoda</taxon>
        <taxon>Hexapoda</taxon>
        <taxon>Insecta</taxon>
        <taxon>Pterygota</taxon>
        <taxon>Neoptera</taxon>
        <taxon>Endopterygota</taxon>
        <taxon>Coleoptera</taxon>
        <taxon>Polyphaga</taxon>
        <taxon>Cucujiformia</taxon>
        <taxon>Curculionidae</taxon>
        <taxon>Dryophthorinae</taxon>
        <taxon>Sitophilus</taxon>
    </lineage>
</organism>
<evidence type="ECO:0000256" key="3">
    <source>
        <dbReference type="ARBA" id="ARBA00022989"/>
    </source>
</evidence>
<dbReference type="RefSeq" id="XP_030754017.1">
    <property type="nucleotide sequence ID" value="XM_030898157.1"/>
</dbReference>
<evidence type="ECO:0000256" key="4">
    <source>
        <dbReference type="ARBA" id="ARBA00023136"/>
    </source>
</evidence>
<dbReference type="KEGG" id="soy:115880846"/>
<dbReference type="Gene3D" id="6.10.140.1320">
    <property type="match status" value="1"/>
</dbReference>
<dbReference type="InterPro" id="IPR050355">
    <property type="entry name" value="RCF1"/>
</dbReference>
<name>A0A6J2XRG8_SITOR</name>
<keyword evidence="4 5" id="KW-0472">Membrane</keyword>
<dbReference type="AlphaFoldDB" id="A0A6J2XRG8"/>
<dbReference type="InterPro" id="IPR007667">
    <property type="entry name" value="Hypoxia_induced_domain"/>
</dbReference>
<evidence type="ECO:0000259" key="6">
    <source>
        <dbReference type="PROSITE" id="PS51503"/>
    </source>
</evidence>
<dbReference type="PROSITE" id="PS51503">
    <property type="entry name" value="HIG1"/>
    <property type="match status" value="1"/>
</dbReference>
<dbReference type="Pfam" id="PF04588">
    <property type="entry name" value="HIG_1_N"/>
    <property type="match status" value="1"/>
</dbReference>
<gene>
    <name evidence="8" type="primary">LOC115880846</name>
</gene>